<feature type="transmembrane region" description="Helical" evidence="7">
    <location>
        <begin position="195"/>
        <end position="214"/>
    </location>
</feature>
<sequence>MLFYIFRRIVWSIPFFFAISLFAFLIIQAPPGDYLTTYAARLEAQGQVVDQARLETLRERFALGEPVLVQYFNWISGIVLRGDFGISFEFQQPVSEMIGQRMALSVVLATSTLFFTWALALPIGIYSAVRQYTAGDYFFSVMGFIGLATPNFLIALVLMYYGTVHLGADVTGLFSPEYANAPWSFAKFVDLLKHLVIPVVIVGTASTASLIRVMRANLLDELFKPYVVTARAKGLSEFRLLMKYPVRIALNPFISTLGWAFPQIVSGSTIVAVVLSLPTADPLMLDSLLSQDMYLAGAFILLLSVLSIVGMLVSDILLALIDPRIRYT</sequence>
<dbReference type="PROSITE" id="PS50928">
    <property type="entry name" value="ABC_TM1"/>
    <property type="match status" value="1"/>
</dbReference>
<dbReference type="Pfam" id="PF00528">
    <property type="entry name" value="BPD_transp_1"/>
    <property type="match status" value="1"/>
</dbReference>
<protein>
    <submittedName>
        <fullName evidence="9">Peptide/nickel transport system permease protein</fullName>
    </submittedName>
</protein>
<dbReference type="GO" id="GO:0055085">
    <property type="term" value="P:transmembrane transport"/>
    <property type="evidence" value="ECO:0007669"/>
    <property type="project" value="InterPro"/>
</dbReference>
<keyword evidence="5 7" id="KW-1133">Transmembrane helix</keyword>
<feature type="domain" description="ABC transmembrane type-1" evidence="8">
    <location>
        <begin position="102"/>
        <end position="312"/>
    </location>
</feature>
<keyword evidence="2 7" id="KW-0813">Transport</keyword>
<dbReference type="GO" id="GO:0005886">
    <property type="term" value="C:plasma membrane"/>
    <property type="evidence" value="ECO:0007669"/>
    <property type="project" value="UniProtKB-SubCell"/>
</dbReference>
<dbReference type="SUPFAM" id="SSF161098">
    <property type="entry name" value="MetI-like"/>
    <property type="match status" value="1"/>
</dbReference>
<feature type="transmembrane region" description="Helical" evidence="7">
    <location>
        <begin position="248"/>
        <end position="275"/>
    </location>
</feature>
<dbReference type="InterPro" id="IPR000515">
    <property type="entry name" value="MetI-like"/>
</dbReference>
<feature type="transmembrane region" description="Helical" evidence="7">
    <location>
        <begin position="102"/>
        <end position="125"/>
    </location>
</feature>
<dbReference type="STRING" id="1217970.SAMN05444002_2518"/>
<comment type="similarity">
    <text evidence="7">Belongs to the binding-protein-dependent transport system permease family.</text>
</comment>
<dbReference type="PANTHER" id="PTHR30465">
    <property type="entry name" value="INNER MEMBRANE ABC TRANSPORTER"/>
    <property type="match status" value="1"/>
</dbReference>
<keyword evidence="10" id="KW-1185">Reference proteome</keyword>
<dbReference type="CDD" id="cd06261">
    <property type="entry name" value="TM_PBP2"/>
    <property type="match status" value="1"/>
</dbReference>
<evidence type="ECO:0000256" key="2">
    <source>
        <dbReference type="ARBA" id="ARBA00022448"/>
    </source>
</evidence>
<keyword evidence="6 7" id="KW-0472">Membrane</keyword>
<dbReference type="OrthoDB" id="9807402at2"/>
<evidence type="ECO:0000256" key="5">
    <source>
        <dbReference type="ARBA" id="ARBA00022989"/>
    </source>
</evidence>
<dbReference type="Pfam" id="PF19300">
    <property type="entry name" value="BPD_transp_1_N"/>
    <property type="match status" value="1"/>
</dbReference>
<name>A0A1N6GIP3_9RHOB</name>
<feature type="transmembrane region" description="Helical" evidence="7">
    <location>
        <begin position="295"/>
        <end position="321"/>
    </location>
</feature>
<evidence type="ECO:0000256" key="3">
    <source>
        <dbReference type="ARBA" id="ARBA00022475"/>
    </source>
</evidence>
<gene>
    <name evidence="9" type="ORF">SAMN05444002_2518</name>
</gene>
<dbReference type="InterPro" id="IPR035906">
    <property type="entry name" value="MetI-like_sf"/>
</dbReference>
<evidence type="ECO:0000256" key="4">
    <source>
        <dbReference type="ARBA" id="ARBA00022692"/>
    </source>
</evidence>
<evidence type="ECO:0000259" key="8">
    <source>
        <dbReference type="PROSITE" id="PS50928"/>
    </source>
</evidence>
<keyword evidence="3" id="KW-1003">Cell membrane</keyword>
<dbReference type="EMBL" id="FSRL01000001">
    <property type="protein sequence ID" value="SIO07374.1"/>
    <property type="molecule type" value="Genomic_DNA"/>
</dbReference>
<evidence type="ECO:0000256" key="6">
    <source>
        <dbReference type="ARBA" id="ARBA00023136"/>
    </source>
</evidence>
<feature type="transmembrane region" description="Helical" evidence="7">
    <location>
        <begin position="9"/>
        <end position="27"/>
    </location>
</feature>
<accession>A0A1N6GIP3</accession>
<evidence type="ECO:0000313" key="9">
    <source>
        <dbReference type="EMBL" id="SIO07374.1"/>
    </source>
</evidence>
<reference evidence="10" key="1">
    <citation type="submission" date="2016-11" db="EMBL/GenBank/DDBJ databases">
        <authorList>
            <person name="Varghese N."/>
            <person name="Submissions S."/>
        </authorList>
    </citation>
    <scope>NUCLEOTIDE SEQUENCE [LARGE SCALE GENOMIC DNA]</scope>
    <source>
        <strain evidence="10">DSM 29440</strain>
    </source>
</reference>
<organism evidence="9 10">
    <name type="scientific">Vannielia litorea</name>
    <dbReference type="NCBI Taxonomy" id="1217970"/>
    <lineage>
        <taxon>Bacteria</taxon>
        <taxon>Pseudomonadati</taxon>
        <taxon>Pseudomonadota</taxon>
        <taxon>Alphaproteobacteria</taxon>
        <taxon>Rhodobacterales</taxon>
        <taxon>Paracoccaceae</taxon>
        <taxon>Vannielia</taxon>
    </lineage>
</organism>
<dbReference type="Proteomes" id="UP000184932">
    <property type="component" value="Unassembled WGS sequence"/>
</dbReference>
<comment type="subcellular location">
    <subcellularLocation>
        <location evidence="1 7">Cell membrane</location>
        <topology evidence="1 7">Multi-pass membrane protein</topology>
    </subcellularLocation>
</comment>
<dbReference type="AlphaFoldDB" id="A0A1N6GIP3"/>
<dbReference type="InterPro" id="IPR045621">
    <property type="entry name" value="BPD_transp_1_N"/>
</dbReference>
<proteinExistence type="inferred from homology"/>
<dbReference type="RefSeq" id="WP_074256523.1">
    <property type="nucleotide sequence ID" value="NZ_FSRL01000001.1"/>
</dbReference>
<dbReference type="Gene3D" id="1.10.3720.10">
    <property type="entry name" value="MetI-like"/>
    <property type="match status" value="1"/>
</dbReference>
<evidence type="ECO:0000313" key="10">
    <source>
        <dbReference type="Proteomes" id="UP000184932"/>
    </source>
</evidence>
<evidence type="ECO:0000256" key="7">
    <source>
        <dbReference type="RuleBase" id="RU363032"/>
    </source>
</evidence>
<feature type="transmembrane region" description="Helical" evidence="7">
    <location>
        <begin position="137"/>
        <end position="161"/>
    </location>
</feature>
<keyword evidence="4 7" id="KW-0812">Transmembrane</keyword>
<evidence type="ECO:0000256" key="1">
    <source>
        <dbReference type="ARBA" id="ARBA00004651"/>
    </source>
</evidence>
<dbReference type="PANTHER" id="PTHR30465:SF43">
    <property type="entry name" value="OLIGOPEPTIDE ABC TRANSPORTER, PERMEASE PROTEIN"/>
    <property type="match status" value="1"/>
</dbReference>